<dbReference type="AlphaFoldDB" id="A0A0B4XHQ7"/>
<dbReference type="CDD" id="cd04586">
    <property type="entry name" value="CBS_pair_BON_assoc"/>
    <property type="match status" value="1"/>
</dbReference>
<dbReference type="InterPro" id="IPR007055">
    <property type="entry name" value="BON_dom"/>
</dbReference>
<dbReference type="RefSeq" id="WP_040116189.1">
    <property type="nucleotide sequence ID" value="NZ_CP006880.1"/>
</dbReference>
<evidence type="ECO:0000256" key="2">
    <source>
        <dbReference type="PROSITE-ProRule" id="PRU00703"/>
    </source>
</evidence>
<dbReference type="InterPro" id="IPR046342">
    <property type="entry name" value="CBS_dom_sf"/>
</dbReference>
<dbReference type="PANTHER" id="PTHR43080">
    <property type="entry name" value="CBS DOMAIN-CONTAINING PROTEIN CBSX3, MITOCHONDRIAL"/>
    <property type="match status" value="1"/>
</dbReference>
<evidence type="ECO:0000313" key="5">
    <source>
        <dbReference type="EMBL" id="AJD46133.1"/>
    </source>
</evidence>
<dbReference type="KEGG" id="rga:RGR602_PC02112"/>
<keyword evidence="6" id="KW-1185">Reference proteome</keyword>
<dbReference type="Gene3D" id="3.10.580.10">
    <property type="entry name" value="CBS-domain"/>
    <property type="match status" value="1"/>
</dbReference>
<dbReference type="InterPro" id="IPR017080">
    <property type="entry name" value="UCP036990_CBS_BON"/>
</dbReference>
<reference evidence="5 6" key="1">
    <citation type="submission" date="2013-11" db="EMBL/GenBank/DDBJ databases">
        <title>Complete genome sequence of Rhizobium gallicum bv. gallicum R602.</title>
        <authorList>
            <person name="Bustos P."/>
            <person name="Santamaria R.I."/>
            <person name="Lozano L."/>
            <person name="Acosta J.L."/>
            <person name="Ormeno-Orrillo E."/>
            <person name="Rogel M.A."/>
            <person name="Romero D."/>
            <person name="Cevallos M.A."/>
            <person name="Martinez-Romero E."/>
            <person name="Gonzalez V."/>
        </authorList>
    </citation>
    <scope>NUCLEOTIDE SEQUENCE [LARGE SCALE GENOMIC DNA]</scope>
    <source>
        <strain evidence="5 6">R602</strain>
        <plasmid evidence="5 6">pRgalR602c</plasmid>
    </source>
</reference>
<protein>
    <submittedName>
        <fullName evidence="5">CBS/BON domain-containing protein</fullName>
    </submittedName>
</protein>
<gene>
    <name evidence="5" type="ORF">RGR602_PC02112</name>
</gene>
<dbReference type="PANTHER" id="PTHR43080:SF26">
    <property type="entry name" value="REGULATORY PROTEIN"/>
    <property type="match status" value="1"/>
</dbReference>
<dbReference type="InterPro" id="IPR000644">
    <property type="entry name" value="CBS_dom"/>
</dbReference>
<name>A0A0B4XHQ7_9HYPH</name>
<feature type="domain" description="BON" evidence="3">
    <location>
        <begin position="148"/>
        <end position="216"/>
    </location>
</feature>
<evidence type="ECO:0000256" key="1">
    <source>
        <dbReference type="ARBA" id="ARBA00023122"/>
    </source>
</evidence>
<evidence type="ECO:0000259" key="3">
    <source>
        <dbReference type="PROSITE" id="PS50914"/>
    </source>
</evidence>
<dbReference type="InterPro" id="IPR051257">
    <property type="entry name" value="Diverse_CBS-Domain"/>
</dbReference>
<evidence type="ECO:0000259" key="4">
    <source>
        <dbReference type="PROSITE" id="PS51371"/>
    </source>
</evidence>
<dbReference type="SUPFAM" id="SSF54631">
    <property type="entry name" value="CBS-domain pair"/>
    <property type="match status" value="1"/>
</dbReference>
<dbReference type="PIRSF" id="PIRSF036990">
    <property type="entry name" value="UCP036990_CBS_BON"/>
    <property type="match status" value="1"/>
</dbReference>
<proteinExistence type="predicted"/>
<keyword evidence="1 2" id="KW-0129">CBS domain</keyword>
<dbReference type="HOGENOM" id="CLU_040681_1_0_5"/>
<sequence length="219" mass="23315">MQAKDIMTRTVTSLSVTASIRKAIEIMIAAGVSGLPVVGDDGSLRGIITEGDMLRRKELDLRAAADAGTVDALRDYVHSNSWRVEDVMTTDVVAVRPSASLGEIAGLMALHSIKRVPVVVGDRVIGIVSRRDLLKAVVAGLPDRIPRGEEALRLAVATRLKSDLNLSPEQIAVAVEDGNVILTGTVETELHRKAIKVLAESLRGSATIVDNVTTIADRP</sequence>
<feature type="domain" description="CBS" evidence="4">
    <location>
        <begin position="88"/>
        <end position="144"/>
    </location>
</feature>
<accession>A0A0B4XHQ7</accession>
<organism evidence="5 6">
    <name type="scientific">Rhizobium gallicum bv. gallicum R602sp</name>
    <dbReference type="NCBI Taxonomy" id="1041138"/>
    <lineage>
        <taxon>Bacteria</taxon>
        <taxon>Pseudomonadati</taxon>
        <taxon>Pseudomonadota</taxon>
        <taxon>Alphaproteobacteria</taxon>
        <taxon>Hyphomicrobiales</taxon>
        <taxon>Rhizobiaceae</taxon>
        <taxon>Rhizobium/Agrobacterium group</taxon>
        <taxon>Rhizobium</taxon>
    </lineage>
</organism>
<dbReference type="Proteomes" id="UP000031368">
    <property type="component" value="Plasmid pRgalR602c"/>
</dbReference>
<geneLocation type="plasmid" evidence="5 6">
    <name>pRgalR602c</name>
</geneLocation>
<keyword evidence="5" id="KW-0614">Plasmid</keyword>
<evidence type="ECO:0000313" key="6">
    <source>
        <dbReference type="Proteomes" id="UP000031368"/>
    </source>
</evidence>
<dbReference type="Gene3D" id="3.30.1340.30">
    <property type="match status" value="1"/>
</dbReference>
<dbReference type="Pfam" id="PF04972">
    <property type="entry name" value="BON"/>
    <property type="match status" value="1"/>
</dbReference>
<dbReference type="EMBL" id="CP006880">
    <property type="protein sequence ID" value="AJD46133.1"/>
    <property type="molecule type" value="Genomic_DNA"/>
</dbReference>
<dbReference type="SMART" id="SM00116">
    <property type="entry name" value="CBS"/>
    <property type="match status" value="2"/>
</dbReference>
<dbReference type="PROSITE" id="PS50914">
    <property type="entry name" value="BON"/>
    <property type="match status" value="1"/>
</dbReference>
<dbReference type="PROSITE" id="PS51371">
    <property type="entry name" value="CBS"/>
    <property type="match status" value="2"/>
</dbReference>
<dbReference type="Pfam" id="PF00571">
    <property type="entry name" value="CBS"/>
    <property type="match status" value="2"/>
</dbReference>
<feature type="domain" description="CBS" evidence="4">
    <location>
        <begin position="7"/>
        <end position="64"/>
    </location>
</feature>